<dbReference type="PANTHER" id="PTHR45931:SF3">
    <property type="entry name" value="RING ZINC FINGER-CONTAINING PROTEIN"/>
    <property type="match status" value="1"/>
</dbReference>
<sequence length="272" mass="31385">MRYAPCTHCGSVIVFDANQPLCGSCALFVEEEQTEQLEYLQSVREENEDWGSEADLAEADLFEEEMRQQMEEDDQMLYANRLRGNTTSDGLFRRIYTAESLQQEEEEELYENDQDDFDFDMSYDDNIQAIRDGLSTRRFELALDRSALAQRLLRIFVNEDGLDTESQAKGATESDIATLKTRTSSMNEQECAICTEHFNNQELTQLPCKHEYHSECIHHWLKLNASCPMCRQSISTSSQHVQEEPDLIILSRETATYMQQTNSPSSFMDDVD</sequence>
<dbReference type="OrthoDB" id="8062037at2759"/>
<comment type="caution">
    <text evidence="6">The sequence shown here is derived from an EMBL/GenBank/DDBJ whole genome shotgun (WGS) entry which is preliminary data.</text>
</comment>
<dbReference type="GO" id="GO:0005634">
    <property type="term" value="C:nucleus"/>
    <property type="evidence" value="ECO:0007669"/>
    <property type="project" value="TreeGrafter"/>
</dbReference>
<organism evidence="6 7">
    <name type="scientific">Mucor saturninus</name>
    <dbReference type="NCBI Taxonomy" id="64648"/>
    <lineage>
        <taxon>Eukaryota</taxon>
        <taxon>Fungi</taxon>
        <taxon>Fungi incertae sedis</taxon>
        <taxon>Mucoromycota</taxon>
        <taxon>Mucoromycotina</taxon>
        <taxon>Mucoromycetes</taxon>
        <taxon>Mucorales</taxon>
        <taxon>Mucorineae</taxon>
        <taxon>Mucoraceae</taxon>
        <taxon>Mucor</taxon>
    </lineage>
</organism>
<accession>A0A8H7RFJ1</accession>
<dbReference type="EMBL" id="JAEPRD010000011">
    <property type="protein sequence ID" value="KAG2210494.1"/>
    <property type="molecule type" value="Genomic_DNA"/>
</dbReference>
<feature type="domain" description="RING-type" evidence="5">
    <location>
        <begin position="191"/>
        <end position="231"/>
    </location>
</feature>
<dbReference type="PANTHER" id="PTHR45931">
    <property type="entry name" value="SI:CH211-59O9.10"/>
    <property type="match status" value="1"/>
</dbReference>
<evidence type="ECO:0000256" key="4">
    <source>
        <dbReference type="PROSITE-ProRule" id="PRU00175"/>
    </source>
</evidence>
<keyword evidence="2 4" id="KW-0863">Zinc-finger</keyword>
<keyword evidence="7" id="KW-1185">Reference proteome</keyword>
<gene>
    <name evidence="6" type="ORF">INT47_002436</name>
</gene>
<evidence type="ECO:0000256" key="2">
    <source>
        <dbReference type="ARBA" id="ARBA00022771"/>
    </source>
</evidence>
<dbReference type="InterPro" id="IPR013083">
    <property type="entry name" value="Znf_RING/FYVE/PHD"/>
</dbReference>
<dbReference type="GO" id="GO:0061630">
    <property type="term" value="F:ubiquitin protein ligase activity"/>
    <property type="evidence" value="ECO:0007669"/>
    <property type="project" value="TreeGrafter"/>
</dbReference>
<evidence type="ECO:0000256" key="1">
    <source>
        <dbReference type="ARBA" id="ARBA00022723"/>
    </source>
</evidence>
<dbReference type="Proteomes" id="UP000603453">
    <property type="component" value="Unassembled WGS sequence"/>
</dbReference>
<reference evidence="6" key="1">
    <citation type="submission" date="2020-12" db="EMBL/GenBank/DDBJ databases">
        <title>Metabolic potential, ecology and presence of endohyphal bacteria is reflected in genomic diversity of Mucoromycotina.</title>
        <authorList>
            <person name="Muszewska A."/>
            <person name="Okrasinska A."/>
            <person name="Steczkiewicz K."/>
            <person name="Drgas O."/>
            <person name="Orlowska M."/>
            <person name="Perlinska-Lenart U."/>
            <person name="Aleksandrzak-Piekarczyk T."/>
            <person name="Szatraj K."/>
            <person name="Zielenkiewicz U."/>
            <person name="Pilsyk S."/>
            <person name="Malc E."/>
            <person name="Mieczkowski P."/>
            <person name="Kruszewska J.S."/>
            <person name="Biernat P."/>
            <person name="Pawlowska J."/>
        </authorList>
    </citation>
    <scope>NUCLEOTIDE SEQUENCE</scope>
    <source>
        <strain evidence="6">WA0000017839</strain>
    </source>
</reference>
<evidence type="ECO:0000259" key="5">
    <source>
        <dbReference type="PROSITE" id="PS50089"/>
    </source>
</evidence>
<keyword evidence="1" id="KW-0479">Metal-binding</keyword>
<dbReference type="GO" id="GO:0006511">
    <property type="term" value="P:ubiquitin-dependent protein catabolic process"/>
    <property type="evidence" value="ECO:0007669"/>
    <property type="project" value="TreeGrafter"/>
</dbReference>
<dbReference type="CDD" id="cd16454">
    <property type="entry name" value="RING-H2_PA-TM-RING"/>
    <property type="match status" value="1"/>
</dbReference>
<dbReference type="SMART" id="SM00184">
    <property type="entry name" value="RING"/>
    <property type="match status" value="1"/>
</dbReference>
<evidence type="ECO:0000313" key="6">
    <source>
        <dbReference type="EMBL" id="KAG2210494.1"/>
    </source>
</evidence>
<proteinExistence type="predicted"/>
<name>A0A8H7RFJ1_9FUNG</name>
<dbReference type="PROSITE" id="PS50089">
    <property type="entry name" value="ZF_RING_2"/>
    <property type="match status" value="1"/>
</dbReference>
<dbReference type="InterPro" id="IPR001841">
    <property type="entry name" value="Znf_RING"/>
</dbReference>
<dbReference type="Gene3D" id="3.30.40.10">
    <property type="entry name" value="Zinc/RING finger domain, C3HC4 (zinc finger)"/>
    <property type="match status" value="1"/>
</dbReference>
<keyword evidence="3" id="KW-0862">Zinc</keyword>
<dbReference type="Pfam" id="PF13639">
    <property type="entry name" value="zf-RING_2"/>
    <property type="match status" value="1"/>
</dbReference>
<evidence type="ECO:0000256" key="3">
    <source>
        <dbReference type="ARBA" id="ARBA00022833"/>
    </source>
</evidence>
<dbReference type="SUPFAM" id="SSF57850">
    <property type="entry name" value="RING/U-box"/>
    <property type="match status" value="1"/>
</dbReference>
<protein>
    <recommendedName>
        <fullName evidence="5">RING-type domain-containing protein</fullName>
    </recommendedName>
</protein>
<dbReference type="GO" id="GO:0008270">
    <property type="term" value="F:zinc ion binding"/>
    <property type="evidence" value="ECO:0007669"/>
    <property type="project" value="UniProtKB-KW"/>
</dbReference>
<evidence type="ECO:0000313" key="7">
    <source>
        <dbReference type="Proteomes" id="UP000603453"/>
    </source>
</evidence>
<dbReference type="InterPro" id="IPR051834">
    <property type="entry name" value="RING_finger_E3_ligase"/>
</dbReference>
<dbReference type="AlphaFoldDB" id="A0A8H7RFJ1"/>